<reference evidence="1 2" key="1">
    <citation type="journal article" date="2024" name="BMC Genomics">
        <title>De novo assembly and annotation of Popillia japonica's genome with initial clues to its potential as an invasive pest.</title>
        <authorList>
            <person name="Cucini C."/>
            <person name="Boschi S."/>
            <person name="Funari R."/>
            <person name="Cardaioli E."/>
            <person name="Iannotti N."/>
            <person name="Marturano G."/>
            <person name="Paoli F."/>
            <person name="Bruttini M."/>
            <person name="Carapelli A."/>
            <person name="Frati F."/>
            <person name="Nardi F."/>
        </authorList>
    </citation>
    <scope>NUCLEOTIDE SEQUENCE [LARGE SCALE GENOMIC DNA]</scope>
    <source>
        <strain evidence="1">DMR45628</strain>
    </source>
</reference>
<sequence length="63" mass="7537">MAGEMFQSRKFRSGFPKSDIVPYDSKVIINDKYDPAALKRWEVYLQEHREDEGYLPERNNNTR</sequence>
<dbReference type="EMBL" id="JASPKY010001649">
    <property type="protein sequence ID" value="KAK9674689.1"/>
    <property type="molecule type" value="Genomic_DNA"/>
</dbReference>
<name>A0AAW1HF28_POPJA</name>
<proteinExistence type="predicted"/>
<gene>
    <name evidence="1" type="ORF">QE152_g40930</name>
</gene>
<dbReference type="Proteomes" id="UP001458880">
    <property type="component" value="Unassembled WGS sequence"/>
</dbReference>
<organism evidence="1 2">
    <name type="scientific">Popillia japonica</name>
    <name type="common">Japanese beetle</name>
    <dbReference type="NCBI Taxonomy" id="7064"/>
    <lineage>
        <taxon>Eukaryota</taxon>
        <taxon>Metazoa</taxon>
        <taxon>Ecdysozoa</taxon>
        <taxon>Arthropoda</taxon>
        <taxon>Hexapoda</taxon>
        <taxon>Insecta</taxon>
        <taxon>Pterygota</taxon>
        <taxon>Neoptera</taxon>
        <taxon>Endopterygota</taxon>
        <taxon>Coleoptera</taxon>
        <taxon>Polyphaga</taxon>
        <taxon>Scarabaeiformia</taxon>
        <taxon>Scarabaeidae</taxon>
        <taxon>Rutelinae</taxon>
        <taxon>Popillia</taxon>
    </lineage>
</organism>
<evidence type="ECO:0000313" key="2">
    <source>
        <dbReference type="Proteomes" id="UP001458880"/>
    </source>
</evidence>
<feature type="non-terminal residue" evidence="1">
    <location>
        <position position="63"/>
    </location>
</feature>
<keyword evidence="2" id="KW-1185">Reference proteome</keyword>
<comment type="caution">
    <text evidence="1">The sequence shown here is derived from an EMBL/GenBank/DDBJ whole genome shotgun (WGS) entry which is preliminary data.</text>
</comment>
<evidence type="ECO:0000313" key="1">
    <source>
        <dbReference type="EMBL" id="KAK9674689.1"/>
    </source>
</evidence>
<accession>A0AAW1HF28</accession>
<protein>
    <submittedName>
        <fullName evidence="1">Uncharacterized protein</fullName>
    </submittedName>
</protein>
<dbReference type="AlphaFoldDB" id="A0AAW1HF28"/>